<gene>
    <name evidence="7 10" type="primary">flgH</name>
    <name evidence="10" type="ORF">DSM104635_02669</name>
</gene>
<evidence type="ECO:0000256" key="3">
    <source>
        <dbReference type="ARBA" id="ARBA00022729"/>
    </source>
</evidence>
<dbReference type="AlphaFoldDB" id="A0A6I6MSQ6"/>
<evidence type="ECO:0000256" key="5">
    <source>
        <dbReference type="ARBA" id="ARBA00023143"/>
    </source>
</evidence>
<keyword evidence="4 7" id="KW-0472">Membrane</keyword>
<keyword evidence="6 7" id="KW-0998">Cell outer membrane</keyword>
<organism evidence="10 11">
    <name type="scientific">Terricaulis silvestris</name>
    <dbReference type="NCBI Taxonomy" id="2686094"/>
    <lineage>
        <taxon>Bacteria</taxon>
        <taxon>Pseudomonadati</taxon>
        <taxon>Pseudomonadota</taxon>
        <taxon>Alphaproteobacteria</taxon>
        <taxon>Caulobacterales</taxon>
        <taxon>Caulobacteraceae</taxon>
        <taxon>Terricaulis</taxon>
    </lineage>
</organism>
<accession>A0A6I6MSQ6</accession>
<comment type="function">
    <text evidence="1 7">Assembles around the rod to form the L-ring and probably protects the motor/basal body from shearing forces during rotation.</text>
</comment>
<evidence type="ECO:0000256" key="9">
    <source>
        <dbReference type="SAM" id="SignalP"/>
    </source>
</evidence>
<dbReference type="PROSITE" id="PS51257">
    <property type="entry name" value="PROKAR_LIPOPROTEIN"/>
    <property type="match status" value="1"/>
</dbReference>
<name>A0A6I6MSQ6_9CAUL</name>
<keyword evidence="5 7" id="KW-0975">Bacterial flagellum</keyword>
<dbReference type="GO" id="GO:0071973">
    <property type="term" value="P:bacterial-type flagellum-dependent cell motility"/>
    <property type="evidence" value="ECO:0007669"/>
    <property type="project" value="InterPro"/>
</dbReference>
<dbReference type="PANTHER" id="PTHR34933">
    <property type="entry name" value="FLAGELLAR L-RING PROTEIN"/>
    <property type="match status" value="1"/>
</dbReference>
<dbReference type="Pfam" id="PF02107">
    <property type="entry name" value="FlgH"/>
    <property type="match status" value="1"/>
</dbReference>
<comment type="similarity">
    <text evidence="2 7">Belongs to the FlgH family.</text>
</comment>
<feature type="region of interest" description="Disordered" evidence="8">
    <location>
        <begin position="59"/>
        <end position="78"/>
    </location>
</feature>
<reference evidence="11" key="1">
    <citation type="submission" date="2019-12" db="EMBL/GenBank/DDBJ databases">
        <title>Complete genome of Terracaulis silvestris 0127_4.</title>
        <authorList>
            <person name="Vieira S."/>
            <person name="Riedel T."/>
            <person name="Sproer C."/>
            <person name="Pascual J."/>
            <person name="Boedeker C."/>
            <person name="Overmann J."/>
        </authorList>
    </citation>
    <scope>NUCLEOTIDE SEQUENCE [LARGE SCALE GENOMIC DNA]</scope>
    <source>
        <strain evidence="11">0127_4</strain>
    </source>
</reference>
<feature type="chain" id="PRO_5026224304" description="Flagellar L-ring protein" evidence="9">
    <location>
        <begin position="24"/>
        <end position="266"/>
    </location>
</feature>
<evidence type="ECO:0000313" key="10">
    <source>
        <dbReference type="EMBL" id="QGZ95817.1"/>
    </source>
</evidence>
<dbReference type="EMBL" id="CP047045">
    <property type="protein sequence ID" value="QGZ95817.1"/>
    <property type="molecule type" value="Genomic_DNA"/>
</dbReference>
<keyword evidence="7" id="KW-0449">Lipoprotein</keyword>
<dbReference type="KEGG" id="tsv:DSM104635_02669"/>
<evidence type="ECO:0000256" key="1">
    <source>
        <dbReference type="ARBA" id="ARBA00002591"/>
    </source>
</evidence>
<dbReference type="Proteomes" id="UP000431269">
    <property type="component" value="Chromosome"/>
</dbReference>
<evidence type="ECO:0000256" key="6">
    <source>
        <dbReference type="ARBA" id="ARBA00023237"/>
    </source>
</evidence>
<dbReference type="GO" id="GO:0009427">
    <property type="term" value="C:bacterial-type flagellum basal body, distal rod, L ring"/>
    <property type="evidence" value="ECO:0007669"/>
    <property type="project" value="InterPro"/>
</dbReference>
<dbReference type="GO" id="GO:0009279">
    <property type="term" value="C:cell outer membrane"/>
    <property type="evidence" value="ECO:0007669"/>
    <property type="project" value="UniProtKB-SubCell"/>
</dbReference>
<evidence type="ECO:0000256" key="8">
    <source>
        <dbReference type="SAM" id="MobiDB-lite"/>
    </source>
</evidence>
<dbReference type="HAMAP" id="MF_00415">
    <property type="entry name" value="FlgH"/>
    <property type="match status" value="1"/>
</dbReference>
<keyword evidence="3 7" id="KW-0732">Signal</keyword>
<dbReference type="GO" id="GO:0003774">
    <property type="term" value="F:cytoskeletal motor activity"/>
    <property type="evidence" value="ECO:0007669"/>
    <property type="project" value="InterPro"/>
</dbReference>
<dbReference type="InterPro" id="IPR000527">
    <property type="entry name" value="Flag_Lring"/>
</dbReference>
<keyword evidence="11" id="KW-1185">Reference proteome</keyword>
<proteinExistence type="inferred from homology"/>
<protein>
    <recommendedName>
        <fullName evidence="7">Flagellar L-ring protein</fullName>
    </recommendedName>
    <alternativeName>
        <fullName evidence="7">Basal body L-ring protein</fullName>
    </alternativeName>
</protein>
<comment type="subcellular location">
    <subcellularLocation>
        <location evidence="7">Cell outer membrane</location>
        <topology evidence="7">Lipid-anchor</topology>
    </subcellularLocation>
    <subcellularLocation>
        <location evidence="7">Bacterial flagellum basal body</location>
    </subcellularLocation>
</comment>
<dbReference type="NCBIfam" id="NF001305">
    <property type="entry name" value="PRK00249.1-5"/>
    <property type="match status" value="1"/>
</dbReference>
<evidence type="ECO:0000256" key="2">
    <source>
        <dbReference type="ARBA" id="ARBA00006929"/>
    </source>
</evidence>
<evidence type="ECO:0000313" key="11">
    <source>
        <dbReference type="Proteomes" id="UP000431269"/>
    </source>
</evidence>
<feature type="signal peptide" evidence="9">
    <location>
        <begin position="1"/>
        <end position="23"/>
    </location>
</feature>
<sequence>MSRDKLMRTLALIALAVSASGCASVDTAEFREDALAAPGMAYNAARHAMSGPQLTPVGTPAPLTGGAQQTMPQPEPVSYEAARPNSLWRSGSRSFFNDQRASRIGDIITVNIEIDDRAELSNSSNRSRESSTSAGLTNFFGLEDTIGDILGTDPTTLVGADAESQHSGTGAINREEKIELTIAAVIVDRLPNGNLVLAGRQEVRINGELRELTVSGIIRPEDVTASNTISQTQIAEARISYGGRGQLSAIQRPNWGQRTADAITPW</sequence>
<comment type="subunit">
    <text evidence="7">The basal body constitutes a major portion of the flagellar organelle and consists of four rings (L,P,S, and M) mounted on a central rod.</text>
</comment>
<dbReference type="PANTHER" id="PTHR34933:SF1">
    <property type="entry name" value="FLAGELLAR L-RING PROTEIN"/>
    <property type="match status" value="1"/>
</dbReference>
<evidence type="ECO:0000256" key="7">
    <source>
        <dbReference type="HAMAP-Rule" id="MF_00415"/>
    </source>
</evidence>
<dbReference type="PRINTS" id="PR01008">
    <property type="entry name" value="FLGLRINGFLGH"/>
</dbReference>
<evidence type="ECO:0000256" key="4">
    <source>
        <dbReference type="ARBA" id="ARBA00023136"/>
    </source>
</evidence>